<reference evidence="2" key="1">
    <citation type="journal article" date="2019" name="Int. J. Syst. Evol. Microbiol.">
        <title>The Global Catalogue of Microorganisms (GCM) 10K type strain sequencing project: providing services to taxonomists for standard genome sequencing and annotation.</title>
        <authorList>
            <consortium name="The Broad Institute Genomics Platform"/>
            <consortium name="The Broad Institute Genome Sequencing Center for Infectious Disease"/>
            <person name="Wu L."/>
            <person name="Ma J."/>
        </authorList>
    </citation>
    <scope>NUCLEOTIDE SEQUENCE [LARGE SCALE GENOMIC DNA]</scope>
    <source>
        <strain evidence="2">KCTC 42281</strain>
    </source>
</reference>
<dbReference type="EMBL" id="JBHRYD010000010">
    <property type="protein sequence ID" value="MFC3705455.1"/>
    <property type="molecule type" value="Genomic_DNA"/>
</dbReference>
<dbReference type="Proteomes" id="UP001595613">
    <property type="component" value="Unassembled WGS sequence"/>
</dbReference>
<dbReference type="InterPro" id="IPR012667">
    <property type="entry name" value="CbtB_put"/>
</dbReference>
<dbReference type="RefSeq" id="WP_380097285.1">
    <property type="nucleotide sequence ID" value="NZ_JBHRYD010000010.1"/>
</dbReference>
<sequence>MNTTAVSTGSASLSPSQRLIAGGLALFLGLVLLAGTGFAGDYRLHNGAHDTRHAMGFPCH</sequence>
<proteinExistence type="predicted"/>
<name>A0ABV7X408_9HYPH</name>
<evidence type="ECO:0000313" key="1">
    <source>
        <dbReference type="EMBL" id="MFC3705455.1"/>
    </source>
</evidence>
<protein>
    <submittedName>
        <fullName evidence="1">CbtB domain-containing protein</fullName>
    </submittedName>
</protein>
<accession>A0ABV7X408</accession>
<gene>
    <name evidence="1" type="ORF">ACFOOL_11875</name>
</gene>
<dbReference type="Pfam" id="PF09489">
    <property type="entry name" value="CbtB"/>
    <property type="match status" value="1"/>
</dbReference>
<comment type="caution">
    <text evidence="1">The sequence shown here is derived from an EMBL/GenBank/DDBJ whole genome shotgun (WGS) entry which is preliminary data.</text>
</comment>
<keyword evidence="2" id="KW-1185">Reference proteome</keyword>
<evidence type="ECO:0000313" key="2">
    <source>
        <dbReference type="Proteomes" id="UP001595613"/>
    </source>
</evidence>
<organism evidence="1 2">
    <name type="scientific">Devosia honganensis</name>
    <dbReference type="NCBI Taxonomy" id="1610527"/>
    <lineage>
        <taxon>Bacteria</taxon>
        <taxon>Pseudomonadati</taxon>
        <taxon>Pseudomonadota</taxon>
        <taxon>Alphaproteobacteria</taxon>
        <taxon>Hyphomicrobiales</taxon>
        <taxon>Devosiaceae</taxon>
        <taxon>Devosia</taxon>
    </lineage>
</organism>